<keyword evidence="2" id="KW-0378">Hydrolase</keyword>
<dbReference type="Proteomes" id="UP000789831">
    <property type="component" value="Unassembled WGS sequence"/>
</dbReference>
<dbReference type="AlphaFoldDB" id="A0A9N9FF62"/>
<dbReference type="SUPFAM" id="SSF53098">
    <property type="entry name" value="Ribonuclease H-like"/>
    <property type="match status" value="1"/>
</dbReference>
<dbReference type="Gene3D" id="3.30.420.10">
    <property type="entry name" value="Ribonuclease H-like superfamily/Ribonuclease H"/>
    <property type="match status" value="1"/>
</dbReference>
<dbReference type="GO" id="GO:0005634">
    <property type="term" value="C:nucleus"/>
    <property type="evidence" value="ECO:0007669"/>
    <property type="project" value="TreeGrafter"/>
</dbReference>
<organism evidence="5 6">
    <name type="scientific">Ambispora gerdemannii</name>
    <dbReference type="NCBI Taxonomy" id="144530"/>
    <lineage>
        <taxon>Eukaryota</taxon>
        <taxon>Fungi</taxon>
        <taxon>Fungi incertae sedis</taxon>
        <taxon>Mucoromycota</taxon>
        <taxon>Glomeromycotina</taxon>
        <taxon>Glomeromycetes</taxon>
        <taxon>Archaeosporales</taxon>
        <taxon>Ambisporaceae</taxon>
        <taxon>Ambispora</taxon>
    </lineage>
</organism>
<feature type="domain" description="3'-5' exonuclease" evidence="4">
    <location>
        <begin position="56"/>
        <end position="240"/>
    </location>
</feature>
<dbReference type="PANTHER" id="PTHR13620:SF104">
    <property type="entry name" value="EXONUCLEASE 3'-5' DOMAIN-CONTAINING PROTEIN 2"/>
    <property type="match status" value="1"/>
</dbReference>
<dbReference type="InterPro" id="IPR036397">
    <property type="entry name" value="RNaseH_sf"/>
</dbReference>
<reference evidence="5" key="1">
    <citation type="submission" date="2021-06" db="EMBL/GenBank/DDBJ databases">
        <authorList>
            <person name="Kallberg Y."/>
            <person name="Tangrot J."/>
            <person name="Rosling A."/>
        </authorList>
    </citation>
    <scope>NUCLEOTIDE SEQUENCE</scope>
    <source>
        <strain evidence="5">MT106</strain>
    </source>
</reference>
<dbReference type="GO" id="GO:0005737">
    <property type="term" value="C:cytoplasm"/>
    <property type="evidence" value="ECO:0007669"/>
    <property type="project" value="TreeGrafter"/>
</dbReference>
<dbReference type="InterPro" id="IPR051132">
    <property type="entry name" value="3-5_Exonuclease_domain"/>
</dbReference>
<dbReference type="SMART" id="SM00474">
    <property type="entry name" value="35EXOc"/>
    <property type="match status" value="1"/>
</dbReference>
<dbReference type="GO" id="GO:0006139">
    <property type="term" value="P:nucleobase-containing compound metabolic process"/>
    <property type="evidence" value="ECO:0007669"/>
    <property type="project" value="InterPro"/>
</dbReference>
<accession>A0A9N9FF62</accession>
<dbReference type="InterPro" id="IPR002562">
    <property type="entry name" value="3'-5'_exonuclease_dom"/>
</dbReference>
<evidence type="ECO:0000313" key="5">
    <source>
        <dbReference type="EMBL" id="CAG8529846.1"/>
    </source>
</evidence>
<gene>
    <name evidence="5" type="ORF">AGERDE_LOCUS5657</name>
</gene>
<evidence type="ECO:0000256" key="1">
    <source>
        <dbReference type="ARBA" id="ARBA00022722"/>
    </source>
</evidence>
<dbReference type="CDD" id="cd06141">
    <property type="entry name" value="WRN_exo"/>
    <property type="match status" value="1"/>
</dbReference>
<dbReference type="InterPro" id="IPR012337">
    <property type="entry name" value="RNaseH-like_sf"/>
</dbReference>
<dbReference type="GO" id="GO:0003676">
    <property type="term" value="F:nucleic acid binding"/>
    <property type="evidence" value="ECO:0007669"/>
    <property type="project" value="InterPro"/>
</dbReference>
<evidence type="ECO:0000256" key="2">
    <source>
        <dbReference type="ARBA" id="ARBA00022801"/>
    </source>
</evidence>
<keyword evidence="6" id="KW-1185">Reference proteome</keyword>
<dbReference type="GO" id="GO:0008408">
    <property type="term" value="F:3'-5' exonuclease activity"/>
    <property type="evidence" value="ECO:0007669"/>
    <property type="project" value="InterPro"/>
</dbReference>
<protein>
    <submittedName>
        <fullName evidence="5">4405_t:CDS:1</fullName>
    </submittedName>
</protein>
<dbReference type="OrthoDB" id="1920326at2759"/>
<keyword evidence="1" id="KW-0540">Nuclease</keyword>
<dbReference type="PANTHER" id="PTHR13620">
    <property type="entry name" value="3-5 EXONUCLEASE"/>
    <property type="match status" value="1"/>
</dbReference>
<feature type="region of interest" description="Disordered" evidence="3">
    <location>
        <begin position="1"/>
        <end position="24"/>
    </location>
</feature>
<dbReference type="EMBL" id="CAJVPL010000789">
    <property type="protein sequence ID" value="CAG8529846.1"/>
    <property type="molecule type" value="Genomic_DNA"/>
</dbReference>
<evidence type="ECO:0000256" key="3">
    <source>
        <dbReference type="SAM" id="MobiDB-lite"/>
    </source>
</evidence>
<evidence type="ECO:0000313" key="6">
    <source>
        <dbReference type="Proteomes" id="UP000789831"/>
    </source>
</evidence>
<comment type="caution">
    <text evidence="5">The sequence shown here is derived from an EMBL/GenBank/DDBJ whole genome shotgun (WGS) entry which is preliminary data.</text>
</comment>
<evidence type="ECO:0000259" key="4">
    <source>
        <dbReference type="SMART" id="SM00474"/>
    </source>
</evidence>
<proteinExistence type="predicted"/>
<dbReference type="Pfam" id="PF01612">
    <property type="entry name" value="DNA_pol_A_exo1"/>
    <property type="match status" value="1"/>
</dbReference>
<name>A0A9N9FF62_9GLOM</name>
<sequence length="458" mass="52932">MQRAAKLSHFPIEPSLAQPPPPSTVANTELQYTRNLNLVQTLDSFNIPRIQEHPPVFLLSNTKHINRCFQMMKQNLAWPFEYVGFDTETTVFRRENPRVVSMIQIATHELCLIFQVYRITRGDNTKFPRALADFLDDPKTLKVGVNASGDANWLRESYKIRCSGTVDLEKMAQEKGLPKLSLAELTLMYGNPGLVLEKSKNLIRKWNFDAVQLDKKLVQYAAADAFAGYQIYCNMLVDRRNPEYKSWAERYPMTREEEEQEIYEWILRQFNKGRPIKLSKLLNAVQYGYSRWLKTIPDVGVRHQELINTIKKYISQELLICDPGPNKLPSLDISVKLPGVPLDTLISFKNAITFFESKGLVSNHILFLGEIIQFLERPIRRKILLQNYQKCETAMLFKNNMETAAPTTNTAAYEKLLLELVQLKALVAPPNNNKGHIHFNPQWEKELEQIYNESIKNL</sequence>